<dbReference type="HOGENOM" id="CLU_016785_0_1_1"/>
<dbReference type="Proteomes" id="UP000053989">
    <property type="component" value="Unassembled WGS sequence"/>
</dbReference>
<dbReference type="PROSITE" id="PS51184">
    <property type="entry name" value="JMJC"/>
    <property type="match status" value="1"/>
</dbReference>
<evidence type="ECO:0000313" key="2">
    <source>
        <dbReference type="EMBL" id="KIM55937.1"/>
    </source>
</evidence>
<name>A0A0C2ZTR7_9AGAM</name>
<dbReference type="InterPro" id="IPR003347">
    <property type="entry name" value="JmjC_dom"/>
</dbReference>
<dbReference type="SUPFAM" id="SSF51197">
    <property type="entry name" value="Clavaminate synthase-like"/>
    <property type="match status" value="1"/>
</dbReference>
<reference evidence="3" key="2">
    <citation type="submission" date="2015-01" db="EMBL/GenBank/DDBJ databases">
        <title>Evolutionary Origins and Diversification of the Mycorrhizal Mutualists.</title>
        <authorList>
            <consortium name="DOE Joint Genome Institute"/>
            <consortium name="Mycorrhizal Genomics Consortium"/>
            <person name="Kohler A."/>
            <person name="Kuo A."/>
            <person name="Nagy L.G."/>
            <person name="Floudas D."/>
            <person name="Copeland A."/>
            <person name="Barry K.W."/>
            <person name="Cichocki N."/>
            <person name="Veneault-Fourrey C."/>
            <person name="LaButti K."/>
            <person name="Lindquist E.A."/>
            <person name="Lipzen A."/>
            <person name="Lundell T."/>
            <person name="Morin E."/>
            <person name="Murat C."/>
            <person name="Riley R."/>
            <person name="Ohm R."/>
            <person name="Sun H."/>
            <person name="Tunlid A."/>
            <person name="Henrissat B."/>
            <person name="Grigoriev I.V."/>
            <person name="Hibbett D.S."/>
            <person name="Martin F."/>
        </authorList>
    </citation>
    <scope>NUCLEOTIDE SEQUENCE [LARGE SCALE GENOMIC DNA]</scope>
    <source>
        <strain evidence="3">Foug A</strain>
    </source>
</reference>
<dbReference type="PANTHER" id="PTHR12461">
    <property type="entry name" value="HYPOXIA-INDUCIBLE FACTOR 1 ALPHA INHIBITOR-RELATED"/>
    <property type="match status" value="1"/>
</dbReference>
<reference evidence="2 3" key="1">
    <citation type="submission" date="2014-04" db="EMBL/GenBank/DDBJ databases">
        <authorList>
            <consortium name="DOE Joint Genome Institute"/>
            <person name="Kuo A."/>
            <person name="Kohler A."/>
            <person name="Nagy L.G."/>
            <person name="Floudas D."/>
            <person name="Copeland A."/>
            <person name="Barry K.W."/>
            <person name="Cichocki N."/>
            <person name="Veneault-Fourrey C."/>
            <person name="LaButti K."/>
            <person name="Lindquist E.A."/>
            <person name="Lipzen A."/>
            <person name="Lundell T."/>
            <person name="Morin E."/>
            <person name="Murat C."/>
            <person name="Sun H."/>
            <person name="Tunlid A."/>
            <person name="Henrissat B."/>
            <person name="Grigoriev I.V."/>
            <person name="Hibbett D.S."/>
            <person name="Martin F."/>
            <person name="Nordberg H.P."/>
            <person name="Cantor M.N."/>
            <person name="Hua S.X."/>
        </authorList>
    </citation>
    <scope>NUCLEOTIDE SEQUENCE [LARGE SCALE GENOMIC DNA]</scope>
    <source>
        <strain evidence="2 3">Foug A</strain>
    </source>
</reference>
<feature type="domain" description="JmjC" evidence="1">
    <location>
        <begin position="268"/>
        <end position="451"/>
    </location>
</feature>
<dbReference type="EMBL" id="KN822125">
    <property type="protein sequence ID" value="KIM55937.1"/>
    <property type="molecule type" value="Genomic_DNA"/>
</dbReference>
<sequence>MKGNMALAGAEAFLQRLYVQLEDAEDDSAIELTENNAEIARTFRNLAGRLTDQVDHNLAVQLDCVINSAYERMSSSTCTASFFWRKLYADACISKALVLILTSQLDLHESVARTSIATLDHAIILAGAPGGTSLELILDMIKWIQANALWQDRVLTTCNHQFRTTHDVVPQPSSATGRVPCITPPSLMAFQSTWCQSPFVLKGYVTDWPAIKQWISVDYLYSIAGPGRIVPVEIGNDYRSDDWTQKLLGWEELLSVLSSQDTDSGQVLYLAQHDLLKQFPALTEDIRVPDYAYMSPGPSASYPTYKAPSNEDQLVINVWFGSKGTISPAHTDPFFNCYAQVVGRKTVWLAPPDVEAFMYPYGPSPTIMNDKAHHPAANTVEPLMSNTSQVDVFSTSMVAEHASERHRAFWDGVPEKALSVTLDPGDLLIFPPGWWHAMRSEDVSFSVSIWF</sequence>
<dbReference type="Gene3D" id="2.60.120.650">
    <property type="entry name" value="Cupin"/>
    <property type="match status" value="1"/>
</dbReference>
<protein>
    <recommendedName>
        <fullName evidence="1">JmjC domain-containing protein</fullName>
    </recommendedName>
</protein>
<dbReference type="AlphaFoldDB" id="A0A0C2ZTR7"/>
<accession>A0A0C2ZTR7</accession>
<dbReference type="InParanoid" id="A0A0C2ZTR7"/>
<evidence type="ECO:0000259" key="1">
    <source>
        <dbReference type="PROSITE" id="PS51184"/>
    </source>
</evidence>
<dbReference type="Pfam" id="PF13621">
    <property type="entry name" value="Cupin_8"/>
    <property type="match status" value="1"/>
</dbReference>
<dbReference type="InterPro" id="IPR041667">
    <property type="entry name" value="Cupin_8"/>
</dbReference>
<gene>
    <name evidence="2" type="ORF">SCLCIDRAFT_1220775</name>
</gene>
<dbReference type="STRING" id="1036808.A0A0C2ZTR7"/>
<proteinExistence type="predicted"/>
<evidence type="ECO:0000313" key="3">
    <source>
        <dbReference type="Proteomes" id="UP000053989"/>
    </source>
</evidence>
<dbReference type="OrthoDB" id="47172at2759"/>
<dbReference type="PANTHER" id="PTHR12461:SF94">
    <property type="entry name" value="JMJC DOMAIN-CONTAINING PROTEIN"/>
    <property type="match status" value="1"/>
</dbReference>
<organism evidence="2 3">
    <name type="scientific">Scleroderma citrinum Foug A</name>
    <dbReference type="NCBI Taxonomy" id="1036808"/>
    <lineage>
        <taxon>Eukaryota</taxon>
        <taxon>Fungi</taxon>
        <taxon>Dikarya</taxon>
        <taxon>Basidiomycota</taxon>
        <taxon>Agaricomycotina</taxon>
        <taxon>Agaricomycetes</taxon>
        <taxon>Agaricomycetidae</taxon>
        <taxon>Boletales</taxon>
        <taxon>Sclerodermatineae</taxon>
        <taxon>Sclerodermataceae</taxon>
        <taxon>Scleroderma</taxon>
    </lineage>
</organism>
<keyword evidence="3" id="KW-1185">Reference proteome</keyword>